<name>A0AAU7UG12_9DEIO</name>
<accession>A0AAU7UG12</accession>
<protein>
    <recommendedName>
        <fullName evidence="2">Lipocalin-like domain-containing protein</fullName>
    </recommendedName>
</protein>
<dbReference type="EMBL" id="CP158300">
    <property type="protein sequence ID" value="XBV87229.1"/>
    <property type="molecule type" value="Genomic_DNA"/>
</dbReference>
<proteinExistence type="predicted"/>
<evidence type="ECO:0008006" key="2">
    <source>
        <dbReference type="Google" id="ProtNLM"/>
    </source>
</evidence>
<sequence>MSSALAAPTASSPLPAPMLGSWLYGRLSPIEYYDRTSNKWMDASGATEIVTFAADGRYERTRLLSMTTYGCTSKLYIYEKGSVKIEGDRITYRPSEGMNKGYTCTPSNHWETTTINPETWVFRLEKNQAGADIMVMRNLKGDAEAHYGRYKR</sequence>
<reference evidence="1" key="1">
    <citation type="submission" date="2024-06" db="EMBL/GenBank/DDBJ databases">
        <title>Draft Genome Sequence of Deinococcus sonorensis Type Strain KR-87, a Biofilm Producing Representative of the Genus Deinococcus.</title>
        <authorList>
            <person name="Boren L.S."/>
            <person name="Grosso R.A."/>
            <person name="Hugenberg-Cox A.N."/>
            <person name="Hill J.T.E."/>
            <person name="Albert C.M."/>
            <person name="Tuohy J.M."/>
        </authorList>
    </citation>
    <scope>NUCLEOTIDE SEQUENCE</scope>
    <source>
        <strain evidence="1">KR-87</strain>
        <plasmid evidence="1">pDson02</plasmid>
    </source>
</reference>
<gene>
    <name evidence="1" type="ORF">ABOD76_21270</name>
</gene>
<keyword evidence="1" id="KW-0614">Plasmid</keyword>
<geneLocation type="plasmid" evidence="1">
    <name>pDson02</name>
</geneLocation>
<dbReference type="AlphaFoldDB" id="A0AAU7UG12"/>
<dbReference type="RefSeq" id="WP_350245379.1">
    <property type="nucleotide sequence ID" value="NZ_CP158300.1"/>
</dbReference>
<evidence type="ECO:0000313" key="1">
    <source>
        <dbReference type="EMBL" id="XBV87229.1"/>
    </source>
</evidence>
<dbReference type="KEGG" id="dsc:ABOD76_21270"/>
<organism evidence="1">
    <name type="scientific">Deinococcus sonorensis KR-87</name>
    <dbReference type="NCBI Taxonomy" id="694439"/>
    <lineage>
        <taxon>Bacteria</taxon>
        <taxon>Thermotogati</taxon>
        <taxon>Deinococcota</taxon>
        <taxon>Deinococci</taxon>
        <taxon>Deinococcales</taxon>
        <taxon>Deinococcaceae</taxon>
        <taxon>Deinococcus</taxon>
    </lineage>
</organism>